<dbReference type="EC" id="2.3.1.-" evidence="10"/>
<comment type="caution">
    <text evidence="14">The sequence shown here is derived from an EMBL/GenBank/DDBJ whole genome shotgun (WGS) entry which is preliminary data.</text>
</comment>
<protein>
    <recommendedName>
        <fullName evidence="10">Dihydrolipoamide acetyltransferase component of pyruvate dehydrogenase complex</fullName>
        <ecNumber evidence="10">2.3.1.-</ecNumber>
    </recommendedName>
</protein>
<proteinExistence type="inferred from homology"/>
<comment type="catalytic activity">
    <reaction evidence="9">
        <text>N(6)-[(R)-dihydrolipoyl]-L-lysyl-[protein] + succinyl-CoA = N(6)-[(R)-S(8)-succinyldihydrolipoyl]-L-lysyl-[protein] + CoA</text>
        <dbReference type="Rhea" id="RHEA:15213"/>
        <dbReference type="Rhea" id="RHEA-COMP:10475"/>
        <dbReference type="Rhea" id="RHEA-COMP:20092"/>
        <dbReference type="ChEBI" id="CHEBI:57287"/>
        <dbReference type="ChEBI" id="CHEBI:57292"/>
        <dbReference type="ChEBI" id="CHEBI:83100"/>
        <dbReference type="ChEBI" id="CHEBI:83120"/>
        <dbReference type="EC" id="2.3.1.61"/>
    </reaction>
</comment>
<dbReference type="Gene3D" id="4.10.320.10">
    <property type="entry name" value="E3-binding domain"/>
    <property type="match status" value="1"/>
</dbReference>
<evidence type="ECO:0000256" key="10">
    <source>
        <dbReference type="RuleBase" id="RU003423"/>
    </source>
</evidence>
<reference evidence="14 15" key="1">
    <citation type="journal article" date="2014" name="Int. J. Syst. Evol. Microbiol.">
        <title>Complete genome sequence of Corynebacterium casei LMG S-19264T (=DSM 44701T), isolated from a smear-ripened cheese.</title>
        <authorList>
            <consortium name="US DOE Joint Genome Institute (JGI-PGF)"/>
            <person name="Walter F."/>
            <person name="Albersmeier A."/>
            <person name="Kalinowski J."/>
            <person name="Ruckert C."/>
        </authorList>
    </citation>
    <scope>NUCLEOTIDE SEQUENCE [LARGE SCALE GENOMIC DNA]</scope>
    <source>
        <strain evidence="14 15">CGMCC 1.15358</strain>
    </source>
</reference>
<evidence type="ECO:0000256" key="8">
    <source>
        <dbReference type="ARBA" id="ARBA00023315"/>
    </source>
</evidence>
<sequence>MGTYKFRLPDIGEGVAEAEITAWHVKVGDTIEEDDALCDVMTDKATVDMTSPVGGTILAIHGEVGEMKAVGSVLVELEVEGAGNDGGNSADEVPAPATAPNEAPEGPTPPPAEDKPAAPKPATAPKPAPAPVAKRPAPAPTTEVDHAGFPLAAPATRRRAAKLGIDLSKVPGTGRNGRVTPEDIENYLGGGDPRFATRGGVEEIKIIGLRRKIAERMEETWCRIPHITYVEEFDVTALEDLRAVLNASRGEGQPKLTFLPFLVRAIVKTVPDFPHINAHYDDDSGVLRQHGAVHVGIATATPAGLMVPVVRHAEQMDAWTTADEITRLSKAARDGGASREELSGSTITITSLGPIGGVATTPIINRPETAIVGPNKIVERLERRNGEIVTRMIMPVSSSFDHRIVDGYEAAQFMQALKRLIENPALLYMD</sequence>
<dbReference type="RefSeq" id="WP_066766760.1">
    <property type="nucleotide sequence ID" value="NZ_BMIO01000004.1"/>
</dbReference>
<dbReference type="PROSITE" id="PS50968">
    <property type="entry name" value="BIOTINYL_LIPOYL"/>
    <property type="match status" value="1"/>
</dbReference>
<dbReference type="InterPro" id="IPR011053">
    <property type="entry name" value="Single_hybrid_motif"/>
</dbReference>
<dbReference type="Proteomes" id="UP000598997">
    <property type="component" value="Unassembled WGS sequence"/>
</dbReference>
<comment type="subunit">
    <text evidence="5">Forms a 24-polypeptide structural core with octahedral symmetry. Part of the 2-oxoglutarate dehydrogenase (OGDH) complex composed of E1 (2-oxoglutarate dehydrogenase), E2 (dihydrolipoamide succinyltransferase) and E3 (dihydrolipoamide dehydrogenase); the complex contains multiple copies of the three enzymatic components (E1, E2 and E3).</text>
</comment>
<dbReference type="SUPFAM" id="SSF47005">
    <property type="entry name" value="Peripheral subunit-binding domain of 2-oxo acid dehydrogenase complex"/>
    <property type="match status" value="1"/>
</dbReference>
<dbReference type="PROSITE" id="PS00189">
    <property type="entry name" value="LIPOYL"/>
    <property type="match status" value="1"/>
</dbReference>
<dbReference type="PANTHER" id="PTHR43178">
    <property type="entry name" value="DIHYDROLIPOAMIDE ACETYLTRANSFERASE COMPONENT OF PYRUVATE DEHYDROGENASE COMPLEX"/>
    <property type="match status" value="1"/>
</dbReference>
<comment type="cofactor">
    <cofactor evidence="1 10">
        <name>(R)-lipoate</name>
        <dbReference type="ChEBI" id="CHEBI:83088"/>
    </cofactor>
</comment>
<accession>A0A916YD97</accession>
<dbReference type="GO" id="GO:0016407">
    <property type="term" value="F:acetyltransferase activity"/>
    <property type="evidence" value="ECO:0007669"/>
    <property type="project" value="TreeGrafter"/>
</dbReference>
<dbReference type="Gene3D" id="2.40.50.100">
    <property type="match status" value="1"/>
</dbReference>
<dbReference type="Pfam" id="PF00198">
    <property type="entry name" value="2-oxoacid_dh"/>
    <property type="match status" value="1"/>
</dbReference>
<dbReference type="InterPro" id="IPR050743">
    <property type="entry name" value="2-oxoacid_DH_E2_comp"/>
</dbReference>
<dbReference type="SUPFAM" id="SSF52777">
    <property type="entry name" value="CoA-dependent acyltransferases"/>
    <property type="match status" value="1"/>
</dbReference>
<dbReference type="FunFam" id="3.30.559.10:FF:000007">
    <property type="entry name" value="Dihydrolipoamide acetyltransferase component of pyruvate dehydrogenase complex"/>
    <property type="match status" value="1"/>
</dbReference>
<gene>
    <name evidence="14" type="primary">bkdB</name>
    <name evidence="14" type="ORF">GCM10010989_13800</name>
</gene>
<keyword evidence="6 10" id="KW-0808">Transferase</keyword>
<dbReference type="InterPro" id="IPR001078">
    <property type="entry name" value="2-oxoacid_DH_actylTfrase"/>
</dbReference>
<evidence type="ECO:0000256" key="2">
    <source>
        <dbReference type="ARBA" id="ARBA00004052"/>
    </source>
</evidence>
<evidence type="ECO:0000256" key="11">
    <source>
        <dbReference type="SAM" id="MobiDB-lite"/>
    </source>
</evidence>
<comment type="similarity">
    <text evidence="4 10">Belongs to the 2-oxoacid dehydrogenase family.</text>
</comment>
<keyword evidence="7 10" id="KW-0450">Lipoyl</keyword>
<keyword evidence="14" id="KW-0670">Pyruvate</keyword>
<evidence type="ECO:0000256" key="3">
    <source>
        <dbReference type="ARBA" id="ARBA00005145"/>
    </source>
</evidence>
<feature type="region of interest" description="Disordered" evidence="11">
    <location>
        <begin position="81"/>
        <end position="150"/>
    </location>
</feature>
<evidence type="ECO:0000256" key="5">
    <source>
        <dbReference type="ARBA" id="ARBA00011666"/>
    </source>
</evidence>
<dbReference type="GO" id="GO:0031405">
    <property type="term" value="F:lipoic acid binding"/>
    <property type="evidence" value="ECO:0007669"/>
    <property type="project" value="TreeGrafter"/>
</dbReference>
<dbReference type="PANTHER" id="PTHR43178:SF5">
    <property type="entry name" value="LIPOAMIDE ACYLTRANSFERASE COMPONENT OF BRANCHED-CHAIN ALPHA-KETO ACID DEHYDROGENASE COMPLEX, MITOCHONDRIAL"/>
    <property type="match status" value="1"/>
</dbReference>
<dbReference type="CDD" id="cd06849">
    <property type="entry name" value="lipoyl_domain"/>
    <property type="match status" value="1"/>
</dbReference>
<evidence type="ECO:0000259" key="12">
    <source>
        <dbReference type="PROSITE" id="PS50968"/>
    </source>
</evidence>
<evidence type="ECO:0000313" key="14">
    <source>
        <dbReference type="EMBL" id="GGD40962.1"/>
    </source>
</evidence>
<dbReference type="Pfam" id="PF02817">
    <property type="entry name" value="E3_binding"/>
    <property type="match status" value="1"/>
</dbReference>
<evidence type="ECO:0000256" key="7">
    <source>
        <dbReference type="ARBA" id="ARBA00022823"/>
    </source>
</evidence>
<keyword evidence="8 10" id="KW-0012">Acyltransferase</keyword>
<dbReference type="Gene3D" id="3.30.559.10">
    <property type="entry name" value="Chloramphenicol acetyltransferase-like domain"/>
    <property type="match status" value="1"/>
</dbReference>
<evidence type="ECO:0000256" key="1">
    <source>
        <dbReference type="ARBA" id="ARBA00001938"/>
    </source>
</evidence>
<evidence type="ECO:0000256" key="9">
    <source>
        <dbReference type="ARBA" id="ARBA00052761"/>
    </source>
</evidence>
<feature type="compositionally biased region" description="Low complexity" evidence="11">
    <location>
        <begin position="94"/>
        <end position="105"/>
    </location>
</feature>
<dbReference type="InterPro" id="IPR004167">
    <property type="entry name" value="PSBD"/>
</dbReference>
<feature type="compositionally biased region" description="Pro residues" evidence="11">
    <location>
        <begin position="118"/>
        <end position="130"/>
    </location>
</feature>
<dbReference type="InterPro" id="IPR003016">
    <property type="entry name" value="2-oxoA_DH_lipoyl-BS"/>
</dbReference>
<keyword evidence="15" id="KW-1185">Reference proteome</keyword>
<dbReference type="GO" id="GO:0005737">
    <property type="term" value="C:cytoplasm"/>
    <property type="evidence" value="ECO:0007669"/>
    <property type="project" value="TreeGrafter"/>
</dbReference>
<comment type="pathway">
    <text evidence="3">Amino-acid degradation; L-lysine degradation via saccharopine pathway; glutaryl-CoA from L-lysine: step 6/6.</text>
</comment>
<dbReference type="InterPro" id="IPR036625">
    <property type="entry name" value="E3-bd_dom_sf"/>
</dbReference>
<dbReference type="OrthoDB" id="9805770at2"/>
<feature type="compositionally biased region" description="Low complexity" evidence="11">
    <location>
        <begin position="131"/>
        <end position="142"/>
    </location>
</feature>
<dbReference type="EMBL" id="BMIO01000004">
    <property type="protein sequence ID" value="GGD40962.1"/>
    <property type="molecule type" value="Genomic_DNA"/>
</dbReference>
<dbReference type="PROSITE" id="PS51826">
    <property type="entry name" value="PSBD"/>
    <property type="match status" value="1"/>
</dbReference>
<feature type="domain" description="Lipoyl-binding" evidence="12">
    <location>
        <begin position="3"/>
        <end position="78"/>
    </location>
</feature>
<evidence type="ECO:0000256" key="4">
    <source>
        <dbReference type="ARBA" id="ARBA00007317"/>
    </source>
</evidence>
<evidence type="ECO:0000256" key="6">
    <source>
        <dbReference type="ARBA" id="ARBA00022679"/>
    </source>
</evidence>
<comment type="function">
    <text evidence="2">E2 component of the 2-oxoglutarate dehydrogenase (OGDH) complex which catalyzes the second step in the conversion of 2-oxoglutarate to succinyl-CoA and CO(2).</text>
</comment>
<dbReference type="SUPFAM" id="SSF51230">
    <property type="entry name" value="Single hybrid motif"/>
    <property type="match status" value="1"/>
</dbReference>
<organism evidence="14 15">
    <name type="scientific">Croceicoccus pelagius</name>
    <dbReference type="NCBI Taxonomy" id="1703341"/>
    <lineage>
        <taxon>Bacteria</taxon>
        <taxon>Pseudomonadati</taxon>
        <taxon>Pseudomonadota</taxon>
        <taxon>Alphaproteobacteria</taxon>
        <taxon>Sphingomonadales</taxon>
        <taxon>Erythrobacteraceae</taxon>
        <taxon>Croceicoccus</taxon>
    </lineage>
</organism>
<dbReference type="InterPro" id="IPR023213">
    <property type="entry name" value="CAT-like_dom_sf"/>
</dbReference>
<evidence type="ECO:0000313" key="15">
    <source>
        <dbReference type="Proteomes" id="UP000598997"/>
    </source>
</evidence>
<name>A0A916YD97_9SPHN</name>
<feature type="domain" description="Peripheral subunit-binding (PSBD)" evidence="13">
    <location>
        <begin position="151"/>
        <end position="188"/>
    </location>
</feature>
<evidence type="ECO:0000259" key="13">
    <source>
        <dbReference type="PROSITE" id="PS51826"/>
    </source>
</evidence>
<dbReference type="Pfam" id="PF00364">
    <property type="entry name" value="Biotin_lipoyl"/>
    <property type="match status" value="1"/>
</dbReference>
<dbReference type="InterPro" id="IPR000089">
    <property type="entry name" value="Biotin_lipoyl"/>
</dbReference>
<dbReference type="GO" id="GO:0004149">
    <property type="term" value="F:dihydrolipoyllysine-residue succinyltransferase activity"/>
    <property type="evidence" value="ECO:0007669"/>
    <property type="project" value="UniProtKB-EC"/>
</dbReference>
<dbReference type="AlphaFoldDB" id="A0A916YD97"/>